<feature type="region of interest" description="Disordered" evidence="7">
    <location>
        <begin position="427"/>
        <end position="457"/>
    </location>
</feature>
<dbReference type="GO" id="GO:0046872">
    <property type="term" value="F:metal ion binding"/>
    <property type="evidence" value="ECO:0007669"/>
    <property type="project" value="UniProtKB-UniRule"/>
</dbReference>
<sequence>MSSTMRIKVLLVPLALAHCFHNSPSSSPRKAEHHRHNVFKTIAIGRTKPRTRPSLTATTPLDTTISTSPPNYNAQTAIDDPQSPFNDSSRINNDSSSSTNPSHEEDAFTLLASLAATTLLQSDRRRDALGKESGAQASSATNWIDEGSAFRLRSWLNQLELRWGGSGGGTAFDQDDDATAAVHGWSEDEWRERRDEAIAWVRWMRSVPRPVVVDLSLETRMAANETVSEEFLMLLNFAVSPGGGGDDDDGAIGTATPTTKTVSRNKMQQIRNEFLNRIGCKLILLPSGQSMQGSLIEPSGSLIFGKLLYGGVTRYRILPTSAGGNGDASPKPPRRAGERTERKTAMSQRIPCWVQYGGTERRYDGVDMGPAMVLEVSLAPKIQAGNENGLEGSGGSVFTAGKKGDMVLHRLAWNPKYMFGCVKHDEGSMDGNASNNTTSSSSTTTANGRIPIMSSASTLQGKERNEAFASDFRHRVGGLGPQIDAIVRRVLDGRVIRPAEVDANGNLLSFQDAKALTINGEERDGFHLDDSSKLLSMAALEAQELEILGLTPVKGLLLYGPPGCGKTALAREIARALKARAPKIVAAPELLDRWVGGSERLVRELFHDAEAELAACNGDATRSALHVIVIDEIDAVFRKRSSAEDSGEATRSSTVNQILAKLDGVQAIPNVLLIGMTNRRELLDEALLRPGRLEVQIEIPLPSREGRREILQIHTDALRKRGRLSHPLCCAIDGVRSAYAGETGIDETISGVELSSDSSRGRKRRAIKRATSNIIDYISPGKNSLYDLADDRVTGGFSGAELAGLVRCAGSIALSRVRKEGGGVDSLLITLDDVKQALSEVKD</sequence>
<dbReference type="Proteomes" id="UP001516023">
    <property type="component" value="Unassembled WGS sequence"/>
</dbReference>
<keyword evidence="2 6" id="KW-0813">Transport</keyword>
<dbReference type="GO" id="GO:0005737">
    <property type="term" value="C:cytoplasm"/>
    <property type="evidence" value="ECO:0007669"/>
    <property type="project" value="UniProtKB-SubCell"/>
</dbReference>
<dbReference type="InterPro" id="IPR003593">
    <property type="entry name" value="AAA+_ATPase"/>
</dbReference>
<dbReference type="InterPro" id="IPR003959">
    <property type="entry name" value="ATPase_AAA_core"/>
</dbReference>
<evidence type="ECO:0000256" key="2">
    <source>
        <dbReference type="ARBA" id="ARBA00022448"/>
    </source>
</evidence>
<evidence type="ECO:0000256" key="8">
    <source>
        <dbReference type="SAM" id="SignalP"/>
    </source>
</evidence>
<proteinExistence type="inferred from homology"/>
<keyword evidence="4 6" id="KW-0067">ATP-binding</keyword>
<dbReference type="InterPro" id="IPR027417">
    <property type="entry name" value="P-loop_NTPase"/>
</dbReference>
<dbReference type="GO" id="GO:0005524">
    <property type="term" value="F:ATP binding"/>
    <property type="evidence" value="ECO:0007669"/>
    <property type="project" value="UniProtKB-UniRule"/>
</dbReference>
<dbReference type="Gene3D" id="3.40.50.300">
    <property type="entry name" value="P-loop containing nucleotide triphosphate hydrolases"/>
    <property type="match status" value="1"/>
</dbReference>
<dbReference type="SUPFAM" id="SSF52540">
    <property type="entry name" value="P-loop containing nucleoside triphosphate hydrolases"/>
    <property type="match status" value="1"/>
</dbReference>
<feature type="region of interest" description="Disordered" evidence="7">
    <location>
        <begin position="320"/>
        <end position="345"/>
    </location>
</feature>
<dbReference type="PANTHER" id="PTHR23078:SF3">
    <property type="entry name" value="VESICLE-FUSING ATPASE"/>
    <property type="match status" value="1"/>
</dbReference>
<comment type="function">
    <text evidence="6">Required for vesicle-mediated transport. Catalyzes the fusion of transport vesicles within the Golgi cisternae. Is also required for transport from the endoplasmic reticulum to the Golgi stack. Seems to function as a fusion protein required for the delivery of cargo proteins to all compartments of the Golgi stack independent of vesicle origin.</text>
</comment>
<comment type="similarity">
    <text evidence="1 6">Belongs to the AAA ATPase family.</text>
</comment>
<dbReference type="Gene3D" id="1.10.8.60">
    <property type="match status" value="1"/>
</dbReference>
<keyword evidence="6" id="KW-0931">ER-Golgi transport</keyword>
<dbReference type="EC" id="3.6.4.6" evidence="6"/>
<reference evidence="10 11" key="1">
    <citation type="journal article" date="2020" name="G3 (Bethesda)">
        <title>Improved Reference Genome for Cyclotella cryptica CCMP332, a Model for Cell Wall Morphogenesis, Salinity Adaptation, and Lipid Production in Diatoms (Bacillariophyta).</title>
        <authorList>
            <person name="Roberts W.R."/>
            <person name="Downey K.M."/>
            <person name="Ruck E.C."/>
            <person name="Traller J.C."/>
            <person name="Alverson A.J."/>
        </authorList>
    </citation>
    <scope>NUCLEOTIDE SEQUENCE [LARGE SCALE GENOMIC DNA]</scope>
    <source>
        <strain evidence="10 11">CCMP332</strain>
    </source>
</reference>
<dbReference type="AlphaFoldDB" id="A0ABD3NLH6"/>
<feature type="signal peptide" evidence="8">
    <location>
        <begin position="1"/>
        <end position="19"/>
    </location>
</feature>
<feature type="compositionally biased region" description="Low complexity" evidence="7">
    <location>
        <begin position="432"/>
        <end position="447"/>
    </location>
</feature>
<keyword evidence="5 6" id="KW-0653">Protein transport</keyword>
<evidence type="ECO:0000313" key="10">
    <source>
        <dbReference type="EMBL" id="KAL3775401.1"/>
    </source>
</evidence>
<evidence type="ECO:0000256" key="4">
    <source>
        <dbReference type="ARBA" id="ARBA00022840"/>
    </source>
</evidence>
<feature type="compositionally biased region" description="Polar residues" evidence="7">
    <location>
        <begin position="53"/>
        <end position="76"/>
    </location>
</feature>
<keyword evidence="11" id="KW-1185">Reference proteome</keyword>
<dbReference type="GO" id="GO:0016192">
    <property type="term" value="P:vesicle-mediated transport"/>
    <property type="evidence" value="ECO:0007669"/>
    <property type="project" value="UniProtKB-KW"/>
</dbReference>
<keyword evidence="6" id="KW-0378">Hydrolase</keyword>
<keyword evidence="6" id="KW-0479">Metal-binding</keyword>
<feature type="region of interest" description="Disordered" evidence="7">
    <location>
        <begin position="46"/>
        <end position="104"/>
    </location>
</feature>
<accession>A0ABD3NLH6</accession>
<feature type="compositionally biased region" description="Low complexity" evidence="7">
    <location>
        <begin position="86"/>
        <end position="100"/>
    </location>
</feature>
<feature type="compositionally biased region" description="Basic and acidic residues" evidence="7">
    <location>
        <begin position="335"/>
        <end position="344"/>
    </location>
</feature>
<protein>
    <recommendedName>
        <fullName evidence="6">Vesicle-fusing ATPase</fullName>
        <ecNumber evidence="6">3.6.4.6</ecNumber>
    </recommendedName>
</protein>
<keyword evidence="6" id="KW-0460">Magnesium</keyword>
<dbReference type="EMBL" id="JABMIG020000541">
    <property type="protein sequence ID" value="KAL3775401.1"/>
    <property type="molecule type" value="Genomic_DNA"/>
</dbReference>
<dbReference type="PANTHER" id="PTHR23078">
    <property type="entry name" value="VESICULAR-FUSION PROTEIN NSF"/>
    <property type="match status" value="1"/>
</dbReference>
<evidence type="ECO:0000259" key="9">
    <source>
        <dbReference type="SMART" id="SM00382"/>
    </source>
</evidence>
<organism evidence="10 11">
    <name type="scientific">Cyclotella cryptica</name>
    <dbReference type="NCBI Taxonomy" id="29204"/>
    <lineage>
        <taxon>Eukaryota</taxon>
        <taxon>Sar</taxon>
        <taxon>Stramenopiles</taxon>
        <taxon>Ochrophyta</taxon>
        <taxon>Bacillariophyta</taxon>
        <taxon>Coscinodiscophyceae</taxon>
        <taxon>Thalassiosirophycidae</taxon>
        <taxon>Stephanodiscales</taxon>
        <taxon>Stephanodiscaceae</taxon>
        <taxon>Cyclotella</taxon>
    </lineage>
</organism>
<comment type="caution">
    <text evidence="10">The sequence shown here is derived from an EMBL/GenBank/DDBJ whole genome shotgun (WGS) entry which is preliminary data.</text>
</comment>
<comment type="subcellular location">
    <subcellularLocation>
        <location evidence="6">Cytoplasm</location>
    </subcellularLocation>
</comment>
<evidence type="ECO:0000256" key="5">
    <source>
        <dbReference type="ARBA" id="ARBA00022927"/>
    </source>
</evidence>
<dbReference type="InterPro" id="IPR039812">
    <property type="entry name" value="Vesicle-fus_ATPase"/>
</dbReference>
<evidence type="ECO:0000256" key="3">
    <source>
        <dbReference type="ARBA" id="ARBA00022741"/>
    </source>
</evidence>
<feature type="domain" description="AAA+ ATPase" evidence="9">
    <location>
        <begin position="552"/>
        <end position="703"/>
    </location>
</feature>
<feature type="chain" id="PRO_5044806224" description="Vesicle-fusing ATPase" evidence="8">
    <location>
        <begin position="20"/>
        <end position="843"/>
    </location>
</feature>
<dbReference type="GO" id="GO:0016787">
    <property type="term" value="F:hydrolase activity"/>
    <property type="evidence" value="ECO:0007669"/>
    <property type="project" value="UniProtKB-KW"/>
</dbReference>
<evidence type="ECO:0000256" key="6">
    <source>
        <dbReference type="RuleBase" id="RU367045"/>
    </source>
</evidence>
<gene>
    <name evidence="10" type="ORF">HJC23_008625</name>
</gene>
<keyword evidence="6" id="KW-0963">Cytoplasm</keyword>
<evidence type="ECO:0000313" key="11">
    <source>
        <dbReference type="Proteomes" id="UP001516023"/>
    </source>
</evidence>
<evidence type="ECO:0000256" key="1">
    <source>
        <dbReference type="ARBA" id="ARBA00006914"/>
    </source>
</evidence>
<keyword evidence="8" id="KW-0732">Signal</keyword>
<evidence type="ECO:0000256" key="7">
    <source>
        <dbReference type="SAM" id="MobiDB-lite"/>
    </source>
</evidence>
<comment type="catalytic activity">
    <reaction evidence="6">
        <text>ATP + H2O = ADP + phosphate + H(+)</text>
        <dbReference type="Rhea" id="RHEA:13065"/>
        <dbReference type="ChEBI" id="CHEBI:15377"/>
        <dbReference type="ChEBI" id="CHEBI:15378"/>
        <dbReference type="ChEBI" id="CHEBI:30616"/>
        <dbReference type="ChEBI" id="CHEBI:43474"/>
        <dbReference type="ChEBI" id="CHEBI:456216"/>
        <dbReference type="EC" id="3.6.4.6"/>
    </reaction>
</comment>
<dbReference type="InterPro" id="IPR003960">
    <property type="entry name" value="ATPase_AAA_CS"/>
</dbReference>
<dbReference type="PROSITE" id="PS00674">
    <property type="entry name" value="AAA"/>
    <property type="match status" value="1"/>
</dbReference>
<comment type="cofactor">
    <cofactor evidence="6">
        <name>Mg(2+)</name>
        <dbReference type="ChEBI" id="CHEBI:18420"/>
    </cofactor>
    <text evidence="6">Binds 1 Mg(2+) ion per subunit.</text>
</comment>
<dbReference type="GO" id="GO:0015031">
    <property type="term" value="P:protein transport"/>
    <property type="evidence" value="ECO:0007669"/>
    <property type="project" value="UniProtKB-KW"/>
</dbReference>
<name>A0ABD3NLH6_9STRA</name>
<dbReference type="FunFam" id="3.40.50.300:FF:000154">
    <property type="entry name" value="Vesicle-fusing ATPase 1"/>
    <property type="match status" value="1"/>
</dbReference>
<keyword evidence="3 6" id="KW-0547">Nucleotide-binding</keyword>
<dbReference type="SMART" id="SM00382">
    <property type="entry name" value="AAA"/>
    <property type="match status" value="1"/>
</dbReference>
<dbReference type="Pfam" id="PF00004">
    <property type="entry name" value="AAA"/>
    <property type="match status" value="1"/>
</dbReference>